<dbReference type="InterPro" id="IPR004173">
    <property type="entry name" value="3H_domain"/>
</dbReference>
<dbReference type="SUPFAM" id="SSF75500">
    <property type="entry name" value="Putative transcriptional regulator TM1602, C-terminal domain"/>
    <property type="match status" value="1"/>
</dbReference>
<feature type="binding site" evidence="1">
    <location>
        <position position="85"/>
    </location>
    <ligand>
        <name>Ni(2+)</name>
        <dbReference type="ChEBI" id="CHEBI:49786"/>
    </ligand>
</feature>
<dbReference type="Pfam" id="PF02829">
    <property type="entry name" value="3H"/>
    <property type="match status" value="1"/>
</dbReference>
<keyword evidence="1" id="KW-0479">Metal-binding</keyword>
<dbReference type="InterPro" id="IPR026043">
    <property type="entry name" value="NadR"/>
</dbReference>
<feature type="domain" description="3H" evidence="2">
    <location>
        <begin position="81"/>
        <end position="177"/>
    </location>
</feature>
<feature type="domain" description="Helix-turn-helix type 11" evidence="3">
    <location>
        <begin position="13"/>
        <end position="65"/>
    </location>
</feature>
<keyword evidence="1" id="KW-0533">Nickel</keyword>
<sequence length="182" mass="20318">MSQSSKKMKANERREYILTLLKQRGVPITGSALAEEMNVTRQVIVGDVSLLKAGNEPIVATSQGYMYMSEAKEDLAYQRTIVCRHEGSETEDELNILVDHGVHVRDVVVEHPVYGDLTARLQISNRRDVKKFIEKVRSTNAPFLLELTGGIHTHTIAAESREALDEAEQALKEAGILLKYQG</sequence>
<accession>A0A845E3U6</accession>
<comment type="caution">
    <text evidence="4">The sequence shown here is derived from an EMBL/GenBank/DDBJ whole genome shotgun (WGS) entry which is preliminary data.</text>
</comment>
<dbReference type="RefSeq" id="WP_160836979.1">
    <property type="nucleotide sequence ID" value="NZ_WMET01000002.1"/>
</dbReference>
<evidence type="ECO:0000313" key="4">
    <source>
        <dbReference type="EMBL" id="MYL20354.1"/>
    </source>
</evidence>
<organism evidence="4 5">
    <name type="scientific">Halobacillus litoralis</name>
    <dbReference type="NCBI Taxonomy" id="45668"/>
    <lineage>
        <taxon>Bacteria</taxon>
        <taxon>Bacillati</taxon>
        <taxon>Bacillota</taxon>
        <taxon>Bacilli</taxon>
        <taxon>Bacillales</taxon>
        <taxon>Bacillaceae</taxon>
        <taxon>Halobacillus</taxon>
    </lineage>
</organism>
<protein>
    <submittedName>
        <fullName evidence="4">HTH domain-containing protein</fullName>
    </submittedName>
</protein>
<evidence type="ECO:0000256" key="1">
    <source>
        <dbReference type="PIRSR" id="PIRSR037847-1"/>
    </source>
</evidence>
<name>A0A845E3U6_9BACI</name>
<feature type="binding site" evidence="1">
    <location>
        <position position="93"/>
    </location>
    <ligand>
        <name>Ni(2+)</name>
        <dbReference type="ChEBI" id="CHEBI:49786"/>
    </ligand>
</feature>
<dbReference type="InterPro" id="IPR036390">
    <property type="entry name" value="WH_DNA-bd_sf"/>
</dbReference>
<feature type="binding site" evidence="1">
    <location>
        <position position="154"/>
    </location>
    <ligand>
        <name>Ni(2+)</name>
        <dbReference type="ChEBI" id="CHEBI:49786"/>
    </ligand>
</feature>
<reference evidence="4 5" key="1">
    <citation type="submission" date="2019-11" db="EMBL/GenBank/DDBJ databases">
        <title>Genome sequences of 17 halophilic strains isolated from different environments.</title>
        <authorList>
            <person name="Furrow R.E."/>
        </authorList>
    </citation>
    <scope>NUCLEOTIDE SEQUENCE [LARGE SCALE GENOMIC DNA]</scope>
    <source>
        <strain evidence="4 5">22511_23_Filter</strain>
    </source>
</reference>
<proteinExistence type="predicted"/>
<dbReference type="InterPro" id="IPR013196">
    <property type="entry name" value="HTH_11"/>
</dbReference>
<dbReference type="AlphaFoldDB" id="A0A845E3U6"/>
<dbReference type="InterPro" id="IPR036388">
    <property type="entry name" value="WH-like_DNA-bd_sf"/>
</dbReference>
<dbReference type="Pfam" id="PF08279">
    <property type="entry name" value="HTH_11"/>
    <property type="match status" value="1"/>
</dbReference>
<dbReference type="PIRSF" id="PIRSF037847">
    <property type="entry name" value="NiaR"/>
    <property type="match status" value="1"/>
</dbReference>
<evidence type="ECO:0000259" key="2">
    <source>
        <dbReference type="Pfam" id="PF02829"/>
    </source>
</evidence>
<dbReference type="InterPro" id="IPR035922">
    <property type="entry name" value="3H_dom_sf"/>
</dbReference>
<dbReference type="Gene3D" id="3.30.1340.20">
    <property type="entry name" value="3H domain"/>
    <property type="match status" value="1"/>
</dbReference>
<dbReference type="Proteomes" id="UP000460949">
    <property type="component" value="Unassembled WGS sequence"/>
</dbReference>
<dbReference type="Gene3D" id="1.10.10.10">
    <property type="entry name" value="Winged helix-like DNA-binding domain superfamily/Winged helix DNA-binding domain"/>
    <property type="match status" value="1"/>
</dbReference>
<dbReference type="EMBL" id="WMET01000002">
    <property type="protein sequence ID" value="MYL20354.1"/>
    <property type="molecule type" value="Genomic_DNA"/>
</dbReference>
<dbReference type="SUPFAM" id="SSF46785">
    <property type="entry name" value="Winged helix' DNA-binding domain"/>
    <property type="match status" value="1"/>
</dbReference>
<evidence type="ECO:0000259" key="3">
    <source>
        <dbReference type="Pfam" id="PF08279"/>
    </source>
</evidence>
<evidence type="ECO:0000313" key="5">
    <source>
        <dbReference type="Proteomes" id="UP000460949"/>
    </source>
</evidence>
<dbReference type="PANTHER" id="PTHR40068">
    <property type="entry name" value="TRANSCRIPTION REPRESSOR NIAR-RELATED"/>
    <property type="match status" value="1"/>
</dbReference>
<dbReference type="GO" id="GO:0046872">
    <property type="term" value="F:metal ion binding"/>
    <property type="evidence" value="ECO:0007669"/>
    <property type="project" value="UniProtKB-KW"/>
</dbReference>
<feature type="binding site" evidence="1">
    <location>
        <position position="152"/>
    </location>
    <ligand>
        <name>Ni(2+)</name>
        <dbReference type="ChEBI" id="CHEBI:49786"/>
    </ligand>
</feature>
<dbReference type="PANTHER" id="PTHR40068:SF1">
    <property type="entry name" value="TRANSCRIPTION REPRESSOR NIAR-RELATED"/>
    <property type="match status" value="1"/>
</dbReference>
<gene>
    <name evidence="4" type="ORF">GLW04_10675</name>
</gene>